<organism evidence="2 3">
    <name type="scientific">Rhizobium gallicum bv. gallicum R602sp</name>
    <dbReference type="NCBI Taxonomy" id="1041138"/>
    <lineage>
        <taxon>Bacteria</taxon>
        <taxon>Pseudomonadati</taxon>
        <taxon>Pseudomonadota</taxon>
        <taxon>Alphaproteobacteria</taxon>
        <taxon>Hyphomicrobiales</taxon>
        <taxon>Rhizobiaceae</taxon>
        <taxon>Rhizobium/Agrobacterium group</taxon>
        <taxon>Rhizobium</taxon>
    </lineage>
</organism>
<evidence type="ECO:0000313" key="2">
    <source>
        <dbReference type="EMBL" id="AJD40370.1"/>
    </source>
</evidence>
<keyword evidence="2" id="KW-0540">Nuclease</keyword>
<dbReference type="AlphaFoldDB" id="A0A0B4X0T5"/>
<gene>
    <name evidence="2" type="ORF">RGR602_CH01010</name>
</gene>
<keyword evidence="2" id="KW-0269">Exonuclease</keyword>
<keyword evidence="2" id="KW-0255">Endonuclease</keyword>
<dbReference type="InterPro" id="IPR036691">
    <property type="entry name" value="Endo/exonu/phosph_ase_sf"/>
</dbReference>
<name>A0A0B4X0T5_9HYPH</name>
<dbReference type="InterPro" id="IPR005135">
    <property type="entry name" value="Endo/exonuclease/phosphatase"/>
</dbReference>
<accession>A0A0B4X0T5</accession>
<dbReference type="EMBL" id="CP006877">
    <property type="protein sequence ID" value="AJD40370.1"/>
    <property type="molecule type" value="Genomic_DNA"/>
</dbReference>
<evidence type="ECO:0000313" key="3">
    <source>
        <dbReference type="Proteomes" id="UP000031368"/>
    </source>
</evidence>
<keyword evidence="2" id="KW-0378">Hydrolase</keyword>
<dbReference type="GO" id="GO:0004527">
    <property type="term" value="F:exonuclease activity"/>
    <property type="evidence" value="ECO:0007669"/>
    <property type="project" value="UniProtKB-KW"/>
</dbReference>
<dbReference type="GO" id="GO:0004519">
    <property type="term" value="F:endonuclease activity"/>
    <property type="evidence" value="ECO:0007669"/>
    <property type="project" value="UniProtKB-KW"/>
</dbReference>
<dbReference type="SUPFAM" id="SSF56219">
    <property type="entry name" value="DNase I-like"/>
    <property type="match status" value="1"/>
</dbReference>
<feature type="domain" description="Endonuclease/exonuclease/phosphatase" evidence="1">
    <location>
        <begin position="7"/>
        <end position="261"/>
    </location>
</feature>
<dbReference type="Proteomes" id="UP000031368">
    <property type="component" value="Chromosome"/>
</dbReference>
<protein>
    <submittedName>
        <fullName evidence="2">Endonuclease/exonuclease/phosphatase family protein</fullName>
    </submittedName>
</protein>
<dbReference type="Pfam" id="PF03372">
    <property type="entry name" value="Exo_endo_phos"/>
    <property type="match status" value="1"/>
</dbReference>
<reference evidence="2 3" key="1">
    <citation type="submission" date="2013-11" db="EMBL/GenBank/DDBJ databases">
        <title>Complete genome sequence of Rhizobium gallicum bv. gallicum R602.</title>
        <authorList>
            <person name="Bustos P."/>
            <person name="Santamaria R.I."/>
            <person name="Lozano L."/>
            <person name="Acosta J.L."/>
            <person name="Ormeno-Orrillo E."/>
            <person name="Rogel M.A."/>
            <person name="Romero D."/>
            <person name="Cevallos M.A."/>
            <person name="Martinez-Romero E."/>
            <person name="Gonzalez V."/>
        </authorList>
    </citation>
    <scope>NUCLEOTIDE SEQUENCE [LARGE SCALE GENOMIC DNA]</scope>
    <source>
        <strain evidence="2 3">R602</strain>
    </source>
</reference>
<keyword evidence="3" id="KW-1185">Reference proteome</keyword>
<proteinExistence type="predicted"/>
<dbReference type="KEGG" id="rga:RGR602_CH01010"/>
<dbReference type="HOGENOM" id="CLU_091007_0_0_5"/>
<evidence type="ECO:0000259" key="1">
    <source>
        <dbReference type="Pfam" id="PF03372"/>
    </source>
</evidence>
<sequence length="269" mass="29616">MILRIISLNAWGGKLHRPLMDYFRAAEADVLCLQEVTRSVTVKSDWLEYRDGSHILPQRANLFEEIKAVLPEHDAFFSPTARGELFDDENSVPSEFGLATFVHRSVAVIGHAADFVHGEFSADSYGEHPRARNAHALRLFDYGAGQAITIAHLHGLRDMAGKGDTPARRGQADALVSLIGQIWRKGEPLVVCGDFNVLPGSVMFDVLGGFGLTDLVTSRGFTDTRTSHYAKDGRFADYMLVTPEVGVVRFDVVGEPEVSDHRPLLLDIG</sequence>
<dbReference type="Gene3D" id="3.60.10.10">
    <property type="entry name" value="Endonuclease/exonuclease/phosphatase"/>
    <property type="match status" value="1"/>
</dbReference>